<evidence type="ECO:0000259" key="1">
    <source>
        <dbReference type="Pfam" id="PF03478"/>
    </source>
</evidence>
<dbReference type="InterPro" id="IPR050942">
    <property type="entry name" value="F-box_BR-signaling"/>
</dbReference>
<evidence type="ECO:0000313" key="2">
    <source>
        <dbReference type="EMBL" id="KAF9610922.1"/>
    </source>
</evidence>
<proteinExistence type="predicted"/>
<comment type="caution">
    <text evidence="2">The sequence shown here is derived from an EMBL/GenBank/DDBJ whole genome shotgun (WGS) entry which is preliminary data.</text>
</comment>
<sequence>MTTGFVVSKLDISGPKWEPVENLNGRALFVGCNQSFSVSVSNFPGRIENSIYFTDDWNLMRSLNQVLCGYGVYHMTVSELDKGYATKSRIIKPPPVWWSTIPFLQNC</sequence>
<dbReference type="OrthoDB" id="642536at2759"/>
<dbReference type="Proteomes" id="UP000631114">
    <property type="component" value="Unassembled WGS sequence"/>
</dbReference>
<reference evidence="2 3" key="1">
    <citation type="submission" date="2020-10" db="EMBL/GenBank/DDBJ databases">
        <title>The Coptis chinensis genome and diversification of protoberbering-type alkaloids.</title>
        <authorList>
            <person name="Wang B."/>
            <person name="Shu S."/>
            <person name="Song C."/>
            <person name="Liu Y."/>
        </authorList>
    </citation>
    <scope>NUCLEOTIDE SEQUENCE [LARGE SCALE GENOMIC DNA]</scope>
    <source>
        <strain evidence="2">HL-2020</strain>
        <tissue evidence="2">Leaf</tissue>
    </source>
</reference>
<keyword evidence="3" id="KW-1185">Reference proteome</keyword>
<dbReference type="EMBL" id="JADFTS010000004">
    <property type="protein sequence ID" value="KAF9610922.1"/>
    <property type="molecule type" value="Genomic_DNA"/>
</dbReference>
<organism evidence="2 3">
    <name type="scientific">Coptis chinensis</name>
    <dbReference type="NCBI Taxonomy" id="261450"/>
    <lineage>
        <taxon>Eukaryota</taxon>
        <taxon>Viridiplantae</taxon>
        <taxon>Streptophyta</taxon>
        <taxon>Embryophyta</taxon>
        <taxon>Tracheophyta</taxon>
        <taxon>Spermatophyta</taxon>
        <taxon>Magnoliopsida</taxon>
        <taxon>Ranunculales</taxon>
        <taxon>Ranunculaceae</taxon>
        <taxon>Coptidoideae</taxon>
        <taxon>Coptis</taxon>
    </lineage>
</organism>
<evidence type="ECO:0000313" key="3">
    <source>
        <dbReference type="Proteomes" id="UP000631114"/>
    </source>
</evidence>
<dbReference type="PANTHER" id="PTHR44259">
    <property type="entry name" value="OS07G0183000 PROTEIN-RELATED"/>
    <property type="match status" value="1"/>
</dbReference>
<protein>
    <recommendedName>
        <fullName evidence="1">KIB1-4 beta-propeller domain-containing protein</fullName>
    </recommendedName>
</protein>
<dbReference type="Pfam" id="PF03478">
    <property type="entry name" value="Beta-prop_KIB1-4"/>
    <property type="match status" value="1"/>
</dbReference>
<feature type="domain" description="KIB1-4 beta-propeller" evidence="1">
    <location>
        <begin position="2"/>
        <end position="73"/>
    </location>
</feature>
<name>A0A835I6B6_9MAGN</name>
<dbReference type="PANTHER" id="PTHR44259:SF114">
    <property type="entry name" value="OS06G0707300 PROTEIN"/>
    <property type="match status" value="1"/>
</dbReference>
<dbReference type="InterPro" id="IPR005174">
    <property type="entry name" value="KIB1-4_b-propeller"/>
</dbReference>
<dbReference type="AlphaFoldDB" id="A0A835I6B6"/>
<accession>A0A835I6B6</accession>
<gene>
    <name evidence="2" type="ORF">IFM89_025732</name>
</gene>